<protein>
    <submittedName>
        <fullName evidence="1">TonB-dependent receptor</fullName>
    </submittedName>
</protein>
<dbReference type="RefSeq" id="WP_124784843.1">
    <property type="nucleotide sequence ID" value="NZ_CP034171.1"/>
</dbReference>
<dbReference type="Proteomes" id="UP000282297">
    <property type="component" value="Chromosome"/>
</dbReference>
<dbReference type="SUPFAM" id="SSF56935">
    <property type="entry name" value="Porins"/>
    <property type="match status" value="1"/>
</dbReference>
<evidence type="ECO:0000313" key="1">
    <source>
        <dbReference type="EMBL" id="AZI20654.1"/>
    </source>
</evidence>
<name>A0A3G8WR42_9FLAO</name>
<accession>A0A3G8WR42</accession>
<gene>
    <name evidence="1" type="ORF">EIH08_07955</name>
</gene>
<dbReference type="EMBL" id="CP034171">
    <property type="protein sequence ID" value="AZI20654.1"/>
    <property type="molecule type" value="Genomic_DNA"/>
</dbReference>
<reference evidence="2" key="1">
    <citation type="submission" date="2018-11" db="EMBL/GenBank/DDBJ databases">
        <title>Proposal to divide the Flavobacteriaceae and reorganize its genera based on Amino Acid Identity values calculated from whole genome sequences.</title>
        <authorList>
            <person name="Nicholson A.C."/>
            <person name="Gulvik C.A."/>
            <person name="Whitney A.M."/>
            <person name="Humrighouse B.W."/>
            <person name="Bell M."/>
            <person name="Holmes B."/>
            <person name="Steigerwalt A.B."/>
            <person name="Villarma A."/>
            <person name="Sheth M."/>
            <person name="Batra D."/>
            <person name="Pryor J."/>
            <person name="Bernardet J.-F."/>
            <person name="Hugo C."/>
            <person name="Kampfer P."/>
            <person name="Newman J.D."/>
            <person name="McQuiston J.R."/>
        </authorList>
    </citation>
    <scope>NUCLEOTIDE SEQUENCE [LARGE SCALE GENOMIC DNA]</scope>
    <source>
        <strain evidence="2">H4753</strain>
    </source>
</reference>
<proteinExistence type="predicted"/>
<evidence type="ECO:0000313" key="2">
    <source>
        <dbReference type="Proteomes" id="UP000282297"/>
    </source>
</evidence>
<organism evidence="1 2">
    <name type="scientific">Chryseobacterium taklimakanense</name>
    <dbReference type="NCBI Taxonomy" id="536441"/>
    <lineage>
        <taxon>Bacteria</taxon>
        <taxon>Pseudomonadati</taxon>
        <taxon>Bacteroidota</taxon>
        <taxon>Flavobacteriia</taxon>
        <taxon>Flavobacteriales</taxon>
        <taxon>Weeksellaceae</taxon>
        <taxon>Chryseobacterium group</taxon>
        <taxon>Chryseobacterium</taxon>
    </lineage>
</organism>
<sequence>MLYRLYTSIVFLMVGVTPALTFSQEKRDSLSTKEIQEVLIKSQRKKQFADHANYTFDKEALEKARHSKDLLTTLPELQLDPISNTVTSIKGGKVLFLINGIEASDNQIKSIAPTNVVRVEYFDIPPARYSQRADTVVNIITKNPEVGYSYGADVTSALTTGFVNGSAYAGYTKGKNDFGLEYSINLRDYDNRIVDKIYDYNLNGSHYNSTERQKDHFGYTNQNIALRYANVVPGNYTFQAKGSVSMLSSFNKGLGQSIFTQDNLAEKHSTIHNSNSAYTAPTLDLYYSKNIGKKDELSLNLIGSHYTTNSSQFDHEWRTSDNVDVFNNDMNLKAKQTGVVGEIAHTHQFEKGKLSSGYRISNTSISNDLVNLLGSSHYDVNYLEQYLYTEYSGKWNKLGYRVGIGVTNIHNKSAETIQDDWAPTPKLVLSYDLKKNQSLRFTSSYTSNSPWASALSSNVTQIVPNIVQRGNPYLKSQHLFKNNFIYSYGGKKLDVNVNAFYNIVDKYFAQIFETDAVTNGYALTYQNAGFNEKGIQISGSYKPFGTQVLVIKAFVQPVGMSLKLYDGRKFNNTFIRSNFALTSQFKNFGIYYNFSLPVYQINGAFLSLDENQNNFLVSYNFKQNLQIYTGAYWLGMPSHYHNKTLEGSIVINERISNIYNNKNMFVLGLSYNFSSGKKLQIQKKLNNSTAPASTF</sequence>
<dbReference type="AlphaFoldDB" id="A0A3G8WR42"/>
<keyword evidence="1" id="KW-0675">Receptor</keyword>